<comment type="caution">
    <text evidence="9">The sequence shown here is derived from an EMBL/GenBank/DDBJ whole genome shotgun (WGS) entry which is preliminary data.</text>
</comment>
<feature type="region of interest" description="Disordered" evidence="8">
    <location>
        <begin position="374"/>
        <end position="394"/>
    </location>
</feature>
<dbReference type="InterPro" id="IPR011050">
    <property type="entry name" value="Pectin_lyase_fold/virulence"/>
</dbReference>
<keyword evidence="6" id="KW-0472">Membrane</keyword>
<evidence type="ECO:0000256" key="6">
    <source>
        <dbReference type="ARBA" id="ARBA00023136"/>
    </source>
</evidence>
<dbReference type="SUPFAM" id="SSF51126">
    <property type="entry name" value="Pectin lyase-like"/>
    <property type="match status" value="1"/>
</dbReference>
<dbReference type="Pfam" id="PF02415">
    <property type="entry name" value="Chlam_PMP"/>
    <property type="match status" value="2"/>
</dbReference>
<gene>
    <name evidence="9" type="ORF">CYMTET_52484</name>
</gene>
<organism evidence="9 10">
    <name type="scientific">Cymbomonas tetramitiformis</name>
    <dbReference type="NCBI Taxonomy" id="36881"/>
    <lineage>
        <taxon>Eukaryota</taxon>
        <taxon>Viridiplantae</taxon>
        <taxon>Chlorophyta</taxon>
        <taxon>Pyramimonadophyceae</taxon>
        <taxon>Pyramimonadales</taxon>
        <taxon>Pyramimonadaceae</taxon>
        <taxon>Cymbomonas</taxon>
    </lineage>
</organism>
<reference evidence="9 10" key="1">
    <citation type="journal article" date="2015" name="Genome Biol. Evol.">
        <title>Comparative Genomics of a Bacterivorous Green Alga Reveals Evolutionary Causalities and Consequences of Phago-Mixotrophic Mode of Nutrition.</title>
        <authorList>
            <person name="Burns J.A."/>
            <person name="Paasch A."/>
            <person name="Narechania A."/>
            <person name="Kim E."/>
        </authorList>
    </citation>
    <scope>NUCLEOTIDE SEQUENCE [LARGE SCALE GENOMIC DNA]</scope>
    <source>
        <strain evidence="9 10">PLY_AMNH</strain>
    </source>
</reference>
<keyword evidence="7" id="KW-0998">Cell outer membrane</keyword>
<dbReference type="PANTHER" id="PTHR11319:SF35">
    <property type="entry name" value="OUTER MEMBRANE PROTEIN PMPC-RELATED"/>
    <property type="match status" value="1"/>
</dbReference>
<dbReference type="PANTHER" id="PTHR11319">
    <property type="entry name" value="G PROTEIN-COUPLED RECEPTOR-RELATED"/>
    <property type="match status" value="1"/>
</dbReference>
<evidence type="ECO:0000313" key="10">
    <source>
        <dbReference type="Proteomes" id="UP001190700"/>
    </source>
</evidence>
<evidence type="ECO:0000256" key="1">
    <source>
        <dbReference type="ARBA" id="ARBA00004196"/>
    </source>
</evidence>
<evidence type="ECO:0000313" key="9">
    <source>
        <dbReference type="EMBL" id="KAK3237442.1"/>
    </source>
</evidence>
<evidence type="ECO:0000256" key="8">
    <source>
        <dbReference type="SAM" id="MobiDB-lite"/>
    </source>
</evidence>
<evidence type="ECO:0000256" key="7">
    <source>
        <dbReference type="ARBA" id="ARBA00023237"/>
    </source>
</evidence>
<keyword evidence="5" id="KW-0732">Signal</keyword>
<keyword evidence="10" id="KW-1185">Reference proteome</keyword>
<sequence length="394" mass="40274">MTGSWFENNSADVITGVVHYRSTDLYVHNTNVVLRDSGFVGNSAGSQGGVLGFYGVGGTSVQGCLLRGNHVAGYGGAIHFGGSSDESAEDTYCAYNTQEFSEAFANITRTLFTNNHANSSGGAVYQSTGGDLSMTGIVMEGNSAETGGGIYVGLLATTLVISQSNLSSNKASMDGGAIYQDVGVVWISSVVFEQNQAGSRGGGVYAKNLTMLGSQLNANEAIHGGIGGGGLLGGPACMASRVLSNEAGAGGGMYIIDTFSIDITDVTAVSNQALAKKGARGGFMVVEAVKVHSQLRLMASLIRKNLIDVDTNTAQSFMTTEFTDEKEHLGHFQSLEDCGGAAVLSSIAREQGIGPRTTGGGCTAAALLGEDPAHATGGMARGGSAEKTIDSKLA</sequence>
<dbReference type="Proteomes" id="UP001190700">
    <property type="component" value="Unassembled WGS sequence"/>
</dbReference>
<proteinExistence type="predicted"/>
<accession>A0AAE0ERL2</accession>
<dbReference type="GO" id="GO:0005576">
    <property type="term" value="C:extracellular region"/>
    <property type="evidence" value="ECO:0007669"/>
    <property type="project" value="UniProtKB-SubCell"/>
</dbReference>
<dbReference type="AlphaFoldDB" id="A0AAE0ERL2"/>
<name>A0AAE0ERL2_9CHLO</name>
<protein>
    <recommendedName>
        <fullName evidence="11">Polymorphic outer membrane protein</fullName>
    </recommendedName>
</protein>
<dbReference type="EMBL" id="LGRX02034592">
    <property type="protein sequence ID" value="KAK3237442.1"/>
    <property type="molecule type" value="Genomic_DNA"/>
</dbReference>
<dbReference type="NCBIfam" id="TIGR01376">
    <property type="entry name" value="POMP_repeat"/>
    <property type="match status" value="2"/>
</dbReference>
<comment type="subcellular location">
    <subcellularLocation>
        <location evidence="1">Cell envelope</location>
    </subcellularLocation>
    <subcellularLocation>
        <location evidence="2">Cell outer membrane</location>
    </subcellularLocation>
    <subcellularLocation>
        <location evidence="3">Secreted</location>
    </subcellularLocation>
</comment>
<keyword evidence="4" id="KW-0964">Secreted</keyword>
<evidence type="ECO:0000256" key="5">
    <source>
        <dbReference type="ARBA" id="ARBA00022729"/>
    </source>
</evidence>
<dbReference type="InterPro" id="IPR003368">
    <property type="entry name" value="POMP_repeat"/>
</dbReference>
<evidence type="ECO:0008006" key="11">
    <source>
        <dbReference type="Google" id="ProtNLM"/>
    </source>
</evidence>
<evidence type="ECO:0000256" key="2">
    <source>
        <dbReference type="ARBA" id="ARBA00004442"/>
    </source>
</evidence>
<evidence type="ECO:0000256" key="3">
    <source>
        <dbReference type="ARBA" id="ARBA00004613"/>
    </source>
</evidence>
<evidence type="ECO:0000256" key="4">
    <source>
        <dbReference type="ARBA" id="ARBA00022525"/>
    </source>
</evidence>